<evidence type="ECO:0000313" key="3">
    <source>
        <dbReference type="Proteomes" id="UP000466442"/>
    </source>
</evidence>
<dbReference type="Proteomes" id="UP000466442">
    <property type="component" value="Unassembled WGS sequence"/>
</dbReference>
<feature type="compositionally biased region" description="Basic and acidic residues" evidence="1">
    <location>
        <begin position="91"/>
        <end position="106"/>
    </location>
</feature>
<evidence type="ECO:0000256" key="1">
    <source>
        <dbReference type="SAM" id="MobiDB-lite"/>
    </source>
</evidence>
<organism evidence="2 3">
    <name type="scientific">Apolygus lucorum</name>
    <name type="common">Small green plant bug</name>
    <name type="synonym">Lygocoris lucorum</name>
    <dbReference type="NCBI Taxonomy" id="248454"/>
    <lineage>
        <taxon>Eukaryota</taxon>
        <taxon>Metazoa</taxon>
        <taxon>Ecdysozoa</taxon>
        <taxon>Arthropoda</taxon>
        <taxon>Hexapoda</taxon>
        <taxon>Insecta</taxon>
        <taxon>Pterygota</taxon>
        <taxon>Neoptera</taxon>
        <taxon>Paraneoptera</taxon>
        <taxon>Hemiptera</taxon>
        <taxon>Heteroptera</taxon>
        <taxon>Panheteroptera</taxon>
        <taxon>Cimicomorpha</taxon>
        <taxon>Miridae</taxon>
        <taxon>Mirini</taxon>
        <taxon>Apolygus</taxon>
    </lineage>
</organism>
<name>A0A6A4IRN6_APOLU</name>
<evidence type="ECO:0000313" key="2">
    <source>
        <dbReference type="EMBL" id="KAF6200481.1"/>
    </source>
</evidence>
<dbReference type="AlphaFoldDB" id="A0A6A4IRN6"/>
<feature type="region of interest" description="Disordered" evidence="1">
    <location>
        <begin position="82"/>
        <end position="115"/>
    </location>
</feature>
<accession>A0A6A4IRN6</accession>
<gene>
    <name evidence="2" type="ORF">GE061_004924</name>
</gene>
<proteinExistence type="predicted"/>
<dbReference type="EMBL" id="WIXP02000013">
    <property type="protein sequence ID" value="KAF6200481.1"/>
    <property type="molecule type" value="Genomic_DNA"/>
</dbReference>
<comment type="caution">
    <text evidence="2">The sequence shown here is derived from an EMBL/GenBank/DDBJ whole genome shotgun (WGS) entry which is preliminary data.</text>
</comment>
<sequence length="323" mass="36247">MNVGYTTERHTTSSNFHLFTLLGHIKKGGKKKKKLIMDTYHEYPYSNDTTIITSMESLVKSDKFLELMKKLSVPKAASSSSGKVVKRPKFKVRDSSRGTSSSERRGFPILKPTPVKSSGGNPNFISIPFKQRSAFVPVLSPMKPKDYVESVSKLRSGSSQLRYLPPNDKLDQYEEIPTPERTLKAHLSSSIDSGFERSNPQNSTDVTCSSNASKLLAPRARIGPHRPPKISKNLFGNVKASSPVSFVRPKTPPPKSKISECFMKAQLEFVETVRYFTDQNAMFTTSEILFHLNNLKLCLIKKMSKSAQLNRSCSRYNNNKESL</sequence>
<keyword evidence="3" id="KW-1185">Reference proteome</keyword>
<reference evidence="2" key="1">
    <citation type="journal article" date="2021" name="Mol. Ecol. Resour.">
        <title>Apolygus lucorum genome provides insights into omnivorousness and mesophyll feeding.</title>
        <authorList>
            <person name="Liu Y."/>
            <person name="Liu H."/>
            <person name="Wang H."/>
            <person name="Huang T."/>
            <person name="Liu B."/>
            <person name="Yang B."/>
            <person name="Yin L."/>
            <person name="Li B."/>
            <person name="Zhang Y."/>
            <person name="Zhang S."/>
            <person name="Jiang F."/>
            <person name="Zhang X."/>
            <person name="Ren Y."/>
            <person name="Wang B."/>
            <person name="Wang S."/>
            <person name="Lu Y."/>
            <person name="Wu K."/>
            <person name="Fan W."/>
            <person name="Wang G."/>
        </authorList>
    </citation>
    <scope>NUCLEOTIDE SEQUENCE</scope>
    <source>
        <strain evidence="2">12Hb</strain>
    </source>
</reference>
<protein>
    <submittedName>
        <fullName evidence="2">Uncharacterized protein</fullName>
    </submittedName>
</protein>